<gene>
    <name evidence="2" type="ORF">D9K80_17170</name>
</gene>
<name>A0A498CW61_9GAMM</name>
<sequence length="64" mass="7423">MIKLNFAEAMLFLAFMFWPTTLFILATLIAISYAYRKHPIGKYAMYFFIVILVVFSGMALFMIA</sequence>
<reference evidence="2 3" key="1">
    <citation type="submission" date="2018-09" db="EMBL/GenBank/DDBJ databases">
        <title>The draft genome of Acinetobacter sp. strains.</title>
        <authorList>
            <person name="Qin J."/>
            <person name="Feng Y."/>
            <person name="Zong Z."/>
        </authorList>
    </citation>
    <scope>NUCLEOTIDE SEQUENCE [LARGE SCALE GENOMIC DNA]</scope>
    <source>
        <strain evidence="2 3">WCHAc060003</strain>
    </source>
</reference>
<evidence type="ECO:0000256" key="1">
    <source>
        <dbReference type="SAM" id="Phobius"/>
    </source>
</evidence>
<dbReference type="Proteomes" id="UP000267166">
    <property type="component" value="Unassembled WGS sequence"/>
</dbReference>
<keyword evidence="1" id="KW-1133">Transmembrane helix</keyword>
<feature type="transmembrane region" description="Helical" evidence="1">
    <location>
        <begin position="43"/>
        <end position="63"/>
    </location>
</feature>
<evidence type="ECO:0000313" key="2">
    <source>
        <dbReference type="EMBL" id="RLL29150.1"/>
    </source>
</evidence>
<proteinExistence type="predicted"/>
<dbReference type="EMBL" id="RCHD01000072">
    <property type="protein sequence ID" value="RLL29150.1"/>
    <property type="molecule type" value="Genomic_DNA"/>
</dbReference>
<evidence type="ECO:0000313" key="3">
    <source>
        <dbReference type="Proteomes" id="UP000267166"/>
    </source>
</evidence>
<organism evidence="2 3">
    <name type="scientific">Acinetobacter cumulans</name>
    <dbReference type="NCBI Taxonomy" id="2136182"/>
    <lineage>
        <taxon>Bacteria</taxon>
        <taxon>Pseudomonadati</taxon>
        <taxon>Pseudomonadota</taxon>
        <taxon>Gammaproteobacteria</taxon>
        <taxon>Moraxellales</taxon>
        <taxon>Moraxellaceae</taxon>
        <taxon>Acinetobacter</taxon>
    </lineage>
</organism>
<protein>
    <submittedName>
        <fullName evidence="2">Uncharacterized protein</fullName>
    </submittedName>
</protein>
<dbReference type="AlphaFoldDB" id="A0A498CW61"/>
<keyword evidence="1" id="KW-0472">Membrane</keyword>
<comment type="caution">
    <text evidence="2">The sequence shown here is derived from an EMBL/GenBank/DDBJ whole genome shotgun (WGS) entry which is preliminary data.</text>
</comment>
<keyword evidence="1" id="KW-0812">Transmembrane</keyword>
<accession>A0A498CW61</accession>
<feature type="transmembrane region" description="Helical" evidence="1">
    <location>
        <begin position="12"/>
        <end position="31"/>
    </location>
</feature>